<feature type="transmembrane region" description="Helical" evidence="1">
    <location>
        <begin position="249"/>
        <end position="268"/>
    </location>
</feature>
<feature type="transmembrane region" description="Helical" evidence="1">
    <location>
        <begin position="344"/>
        <end position="362"/>
    </location>
</feature>
<dbReference type="Proteomes" id="UP001328107">
    <property type="component" value="Unassembled WGS sequence"/>
</dbReference>
<feature type="transmembrane region" description="Helical" evidence="1">
    <location>
        <begin position="505"/>
        <end position="530"/>
    </location>
</feature>
<sequence>LLFLSPSLADSIHCLNTSEDLYYFPVECPSHTRFCLNVARIEKRISESAVHGMLIESKECDEHRICEHMIQSPLYNHKINQDEHFNRTGCVVTPHLRVCCCSSDYCNHSLPASTHSLIFVALLLLLYNTQNMGNTCGEPLKFSEIAPEGASFISVFVLTLFIAGEPFLRRYYRSTLLVVLLLESIRRGGGLFEKWYDREGRCKYELDNVMKALQTSLDVIYILENAFILFCVLRLINHSRFWHRTWVQYVIPTALAVCPLVALAQSTFSENEEPVLTSLRLHSIFIMQSLSLVGVIMLWRRLVVYRHLLLIFAVLLIIELPASAKPIYETYFEPSQTLDEIKKYYAEYANLCFTAVTIGILIRQRIIAYRSKYCLDETLLLQYHNPLLNDFARGLQDVITVCAWCMNLLLLRILIESNQKIGSYRYLIGTFAVSDLIYTSIHWLVYPIPEMYGDAFLLSGHGIFNSRLGPCLYCGVYMQAFPILSSHFIYRTLAVRRPHSLKNPATFFAAMLTATVANNLNGIFTTYVLWEPDEESVAKLSPLFSGNSSSPVIHTMETAHKHIQALYWSDETYSGARVKALVGAFITACTVGGSYVVILTCSHLIKKYL</sequence>
<keyword evidence="1" id="KW-0812">Transmembrane</keyword>
<feature type="non-terminal residue" evidence="2">
    <location>
        <position position="609"/>
    </location>
</feature>
<dbReference type="Pfam" id="PF10326">
    <property type="entry name" value="7TM_GPCR_Str"/>
    <property type="match status" value="1"/>
</dbReference>
<dbReference type="PANTHER" id="PTHR45907:SF16">
    <property type="entry name" value="SERPENTINE RECEPTOR, CLASS J"/>
    <property type="match status" value="1"/>
</dbReference>
<dbReference type="InterPro" id="IPR019428">
    <property type="entry name" value="7TM_GPCR_serpentine_rcpt_Str"/>
</dbReference>
<evidence type="ECO:0000256" key="1">
    <source>
        <dbReference type="SAM" id="Phobius"/>
    </source>
</evidence>
<evidence type="ECO:0008006" key="4">
    <source>
        <dbReference type="Google" id="ProtNLM"/>
    </source>
</evidence>
<dbReference type="InterPro" id="IPR019423">
    <property type="entry name" value="7TM_GPCR_serpentine_rcpt_Srj"/>
</dbReference>
<evidence type="ECO:0000313" key="2">
    <source>
        <dbReference type="EMBL" id="GMR60111.1"/>
    </source>
</evidence>
<keyword evidence="1" id="KW-1133">Transmembrane helix</keyword>
<feature type="non-terminal residue" evidence="2">
    <location>
        <position position="1"/>
    </location>
</feature>
<dbReference type="EMBL" id="BTRK01000006">
    <property type="protein sequence ID" value="GMR60111.1"/>
    <property type="molecule type" value="Genomic_DNA"/>
</dbReference>
<protein>
    <recommendedName>
        <fullName evidence="4">G protein-coupled receptor</fullName>
    </recommendedName>
</protein>
<evidence type="ECO:0000313" key="3">
    <source>
        <dbReference type="Proteomes" id="UP001328107"/>
    </source>
</evidence>
<feature type="transmembrane region" description="Helical" evidence="1">
    <location>
        <begin position="149"/>
        <end position="168"/>
    </location>
</feature>
<proteinExistence type="predicted"/>
<feature type="transmembrane region" description="Helical" evidence="1">
    <location>
        <begin position="466"/>
        <end position="484"/>
    </location>
</feature>
<dbReference type="AlphaFoldDB" id="A0AAN5DAU9"/>
<dbReference type="PANTHER" id="PTHR45907">
    <property type="entry name" value="SERPENTINE RECEPTOR, CLASS J"/>
    <property type="match status" value="1"/>
</dbReference>
<name>A0AAN5DAU9_9BILA</name>
<keyword evidence="3" id="KW-1185">Reference proteome</keyword>
<feature type="transmembrane region" description="Helical" evidence="1">
    <location>
        <begin position="580"/>
        <end position="605"/>
    </location>
</feature>
<comment type="caution">
    <text evidence="2">The sequence shown here is derived from an EMBL/GenBank/DDBJ whole genome shotgun (WGS) entry which is preliminary data.</text>
</comment>
<gene>
    <name evidence="2" type="ORF">PMAYCL1PPCAC_30306</name>
</gene>
<accession>A0AAN5DAU9</accession>
<keyword evidence="1" id="KW-0472">Membrane</keyword>
<reference evidence="3" key="1">
    <citation type="submission" date="2022-10" db="EMBL/GenBank/DDBJ databases">
        <title>Genome assembly of Pristionchus species.</title>
        <authorList>
            <person name="Yoshida K."/>
            <person name="Sommer R.J."/>
        </authorList>
    </citation>
    <scope>NUCLEOTIDE SEQUENCE [LARGE SCALE GENOMIC DNA]</scope>
    <source>
        <strain evidence="3">RS5460</strain>
    </source>
</reference>
<feature type="transmembrane region" description="Helical" evidence="1">
    <location>
        <begin position="280"/>
        <end position="299"/>
    </location>
</feature>
<organism evidence="2 3">
    <name type="scientific">Pristionchus mayeri</name>
    <dbReference type="NCBI Taxonomy" id="1317129"/>
    <lineage>
        <taxon>Eukaryota</taxon>
        <taxon>Metazoa</taxon>
        <taxon>Ecdysozoa</taxon>
        <taxon>Nematoda</taxon>
        <taxon>Chromadorea</taxon>
        <taxon>Rhabditida</taxon>
        <taxon>Rhabditina</taxon>
        <taxon>Diplogasteromorpha</taxon>
        <taxon>Diplogasteroidea</taxon>
        <taxon>Neodiplogasteridae</taxon>
        <taxon>Pristionchus</taxon>
    </lineage>
</organism>
<feature type="transmembrane region" description="Helical" evidence="1">
    <location>
        <begin position="426"/>
        <end position="446"/>
    </location>
</feature>
<feature type="transmembrane region" description="Helical" evidence="1">
    <location>
        <begin position="306"/>
        <end position="324"/>
    </location>
</feature>